<sequence length="459" mass="52072">MDQLQDTAKRLLVRSQEAILQLDLCIQRQQRLYECGFCEQVSPQSGSSQTPLQEYHAYLAQLNSLYIRTQHLRDKIQKDECPHHAIGQDSIHQLLSEYQTIINKLNEFTIQKLNNESSPVSDSSRSTVSFKPRPLKILTRNNVDHSSPSKKPKKTTVTHSLEDNHVTFSTKDIHSHNRSSSLPGSPKISLQLDNLGHAPIRPLRGAKSCNIGLNKSKPLEDNRLSFFKDRQRFSLSFFDDEYSSDEETVISVSPPLHFDRGLESLSKVEPLRRYKSHESMLSLSKEAGTLATSRPTPFTQFLCRASCQPSTGITSIAPHQIHSFQIPSSDDKKRNSSKDLLSKIVENTSKKQTNTWLGGLENRRNPIMNAWKRFNHQTLITSEVGIKETKRDCPGVKRIIPRGKRPEIRSQNTNSCSTLVIGPNGSKFVTQMKEPELSYKISQDALNEALNTDFKFDFT</sequence>
<organism evidence="2 3">
    <name type="scientific">Lachancea fermentati</name>
    <name type="common">Zygosaccharomyces fermentati</name>
    <dbReference type="NCBI Taxonomy" id="4955"/>
    <lineage>
        <taxon>Eukaryota</taxon>
        <taxon>Fungi</taxon>
        <taxon>Dikarya</taxon>
        <taxon>Ascomycota</taxon>
        <taxon>Saccharomycotina</taxon>
        <taxon>Saccharomycetes</taxon>
        <taxon>Saccharomycetales</taxon>
        <taxon>Saccharomycetaceae</taxon>
        <taxon>Lachancea</taxon>
    </lineage>
</organism>
<dbReference type="Proteomes" id="UP000190831">
    <property type="component" value="Chromosome G"/>
</dbReference>
<dbReference type="Pfam" id="PF17321">
    <property type="entry name" value="Vac17"/>
    <property type="match status" value="1"/>
</dbReference>
<protein>
    <submittedName>
        <fullName evidence="2">LAFE_0G00342g1_1</fullName>
    </submittedName>
</protein>
<feature type="region of interest" description="Disordered" evidence="1">
    <location>
        <begin position="140"/>
        <end position="163"/>
    </location>
</feature>
<dbReference type="GO" id="GO:0000011">
    <property type="term" value="P:vacuole inheritance"/>
    <property type="evidence" value="ECO:0007669"/>
    <property type="project" value="InterPro"/>
</dbReference>
<dbReference type="STRING" id="4955.A0A1G4MGU7"/>
<dbReference type="EMBL" id="LT598486">
    <property type="protein sequence ID" value="SCW02982.1"/>
    <property type="molecule type" value="Genomic_DNA"/>
</dbReference>
<dbReference type="AlphaFoldDB" id="A0A1G4MGU7"/>
<dbReference type="GO" id="GO:0043495">
    <property type="term" value="F:protein-membrane adaptor activity"/>
    <property type="evidence" value="ECO:0007669"/>
    <property type="project" value="InterPro"/>
</dbReference>
<dbReference type="OrthoDB" id="4070503at2759"/>
<keyword evidence="3" id="KW-1185">Reference proteome</keyword>
<proteinExistence type="predicted"/>
<evidence type="ECO:0000313" key="2">
    <source>
        <dbReference type="EMBL" id="SCW02982.1"/>
    </source>
</evidence>
<evidence type="ECO:0000313" key="3">
    <source>
        <dbReference type="Proteomes" id="UP000190831"/>
    </source>
</evidence>
<accession>A0A1G4MGU7</accession>
<reference evidence="2 3" key="1">
    <citation type="submission" date="2016-03" db="EMBL/GenBank/DDBJ databases">
        <authorList>
            <person name="Devillers H."/>
        </authorList>
    </citation>
    <scope>NUCLEOTIDE SEQUENCE [LARGE SCALE GENOMIC DNA]</scope>
    <source>
        <strain evidence="2">CBS 6772</strain>
    </source>
</reference>
<dbReference type="InterPro" id="IPR035293">
    <property type="entry name" value="Vac17"/>
</dbReference>
<name>A0A1G4MGU7_LACFM</name>
<evidence type="ECO:0000256" key="1">
    <source>
        <dbReference type="SAM" id="MobiDB-lite"/>
    </source>
</evidence>
<dbReference type="OMA" id="IRSAKSC"/>
<gene>
    <name evidence="2" type="ORF">LAFE_0G00342G</name>
</gene>